<evidence type="ECO:0000313" key="3">
    <source>
        <dbReference type="EMBL" id="MBO8197384.1"/>
    </source>
</evidence>
<sequence>MHQPQERSSRLRVVTLASTVALAVALPLAAAVAGQDARLAAEAFRAAQPRHSDDHARRVHDSRSHESGGHETGTRSPGSDSWTGHPFERSPSGSQTSEDRPGRRGHPASSCGLEIVSPEGVAARACVLTEGGDSWARAYYRNPTGDRLPVVLTLHGPDGSLARAHCTLRGDGDPGMCETPRGRSAKATAGKDTYTAVADVSSADGRRVLRAESDRRRH</sequence>
<gene>
    <name evidence="3" type="ORF">JW613_03510</name>
</gene>
<evidence type="ECO:0000256" key="1">
    <source>
        <dbReference type="SAM" id="MobiDB-lite"/>
    </source>
</evidence>
<evidence type="ECO:0000256" key="2">
    <source>
        <dbReference type="SAM" id="SignalP"/>
    </source>
</evidence>
<feature type="region of interest" description="Disordered" evidence="1">
    <location>
        <begin position="44"/>
        <end position="112"/>
    </location>
</feature>
<feature type="chain" id="PRO_5046738662" evidence="2">
    <location>
        <begin position="24"/>
        <end position="218"/>
    </location>
</feature>
<dbReference type="EMBL" id="JAFFZM010000002">
    <property type="protein sequence ID" value="MBO8197384.1"/>
    <property type="molecule type" value="Genomic_DNA"/>
</dbReference>
<name>A0ABS3XPR3_9ACTN</name>
<evidence type="ECO:0000313" key="4">
    <source>
        <dbReference type="Proteomes" id="UP000721954"/>
    </source>
</evidence>
<dbReference type="Proteomes" id="UP000721954">
    <property type="component" value="Unassembled WGS sequence"/>
</dbReference>
<accession>A0ABS3XPR3</accession>
<comment type="caution">
    <text evidence="3">The sequence shown here is derived from an EMBL/GenBank/DDBJ whole genome shotgun (WGS) entry which is preliminary data.</text>
</comment>
<keyword evidence="2" id="KW-0732">Signal</keyword>
<feature type="signal peptide" evidence="2">
    <location>
        <begin position="1"/>
        <end position="23"/>
    </location>
</feature>
<dbReference type="RefSeq" id="WP_209209252.1">
    <property type="nucleotide sequence ID" value="NZ_JAFFZM010000002.1"/>
</dbReference>
<feature type="compositionally biased region" description="Basic and acidic residues" evidence="1">
    <location>
        <begin position="50"/>
        <end position="73"/>
    </location>
</feature>
<dbReference type="GeneID" id="96257659"/>
<proteinExistence type="predicted"/>
<reference evidence="3 4" key="1">
    <citation type="submission" date="2021-02" db="EMBL/GenBank/DDBJ databases">
        <title>Streptomyces spirodelae sp. nov., isolated from duckweed.</title>
        <authorList>
            <person name="Saimee Y."/>
            <person name="Duangmal K."/>
        </authorList>
    </citation>
    <scope>NUCLEOTIDE SEQUENCE [LARGE SCALE GENOMIC DNA]</scope>
    <source>
        <strain evidence="3 4">DSM 42105</strain>
    </source>
</reference>
<organism evidence="3 4">
    <name type="scientific">Streptomyces smyrnaeus</name>
    <dbReference type="NCBI Taxonomy" id="1387713"/>
    <lineage>
        <taxon>Bacteria</taxon>
        <taxon>Bacillati</taxon>
        <taxon>Actinomycetota</taxon>
        <taxon>Actinomycetes</taxon>
        <taxon>Kitasatosporales</taxon>
        <taxon>Streptomycetaceae</taxon>
        <taxon>Streptomyces</taxon>
    </lineage>
</organism>
<keyword evidence="4" id="KW-1185">Reference proteome</keyword>
<protein>
    <submittedName>
        <fullName evidence="3">Uncharacterized protein</fullName>
    </submittedName>
</protein>